<evidence type="ECO:0000256" key="6">
    <source>
        <dbReference type="ARBA" id="ARBA00022777"/>
    </source>
</evidence>
<dbReference type="InterPro" id="IPR000719">
    <property type="entry name" value="Prot_kinase_dom"/>
</dbReference>
<feature type="domain" description="FHA" evidence="9">
    <location>
        <begin position="31"/>
        <end position="84"/>
    </location>
</feature>
<dbReference type="Pfam" id="PF00498">
    <property type="entry name" value="FHA"/>
    <property type="match status" value="1"/>
</dbReference>
<evidence type="ECO:0000256" key="5">
    <source>
        <dbReference type="ARBA" id="ARBA00022741"/>
    </source>
</evidence>
<dbReference type="EC" id="2.7.11.1" evidence="2"/>
<dbReference type="PROSITE" id="PS50006">
    <property type="entry name" value="FHA_DOMAIN"/>
    <property type="match status" value="1"/>
</dbReference>
<comment type="caution">
    <text evidence="11">The sequence shown here is derived from an EMBL/GenBank/DDBJ whole genome shotgun (WGS) entry which is preliminary data.</text>
</comment>
<dbReference type="GO" id="GO:0005524">
    <property type="term" value="F:ATP binding"/>
    <property type="evidence" value="ECO:0007669"/>
    <property type="project" value="UniProtKB-UniRule"/>
</dbReference>
<keyword evidence="6" id="KW-0418">Kinase</keyword>
<dbReference type="Gene3D" id="3.30.200.20">
    <property type="entry name" value="Phosphorylase Kinase, domain 1"/>
    <property type="match status" value="1"/>
</dbReference>
<feature type="binding site" evidence="8">
    <location>
        <position position="209"/>
    </location>
    <ligand>
        <name>ATP</name>
        <dbReference type="ChEBI" id="CHEBI:30616"/>
    </ligand>
</feature>
<dbReference type="InterPro" id="IPR017441">
    <property type="entry name" value="Protein_kinase_ATP_BS"/>
</dbReference>
<dbReference type="PROSITE" id="PS00107">
    <property type="entry name" value="PROTEIN_KINASE_ATP"/>
    <property type="match status" value="1"/>
</dbReference>
<evidence type="ECO:0000256" key="4">
    <source>
        <dbReference type="ARBA" id="ARBA00022679"/>
    </source>
</evidence>
<keyword evidence="4" id="KW-0808">Transferase</keyword>
<keyword evidence="3" id="KW-0597">Phosphoprotein</keyword>
<dbReference type="CDD" id="cd14014">
    <property type="entry name" value="STKc_PknB_like"/>
    <property type="match status" value="1"/>
</dbReference>
<dbReference type="Pfam" id="PF00069">
    <property type="entry name" value="Pkinase"/>
    <property type="match status" value="1"/>
</dbReference>
<dbReference type="SMART" id="SM00240">
    <property type="entry name" value="FHA"/>
    <property type="match status" value="1"/>
</dbReference>
<dbReference type="InterPro" id="IPR000253">
    <property type="entry name" value="FHA_dom"/>
</dbReference>
<evidence type="ECO:0000313" key="11">
    <source>
        <dbReference type="EMBL" id="GGM40550.1"/>
    </source>
</evidence>
<keyword evidence="12" id="KW-1185">Reference proteome</keyword>
<accession>A0A917TX60</accession>
<dbReference type="PANTHER" id="PTHR43671">
    <property type="entry name" value="SERINE/THREONINE-PROTEIN KINASE NEK"/>
    <property type="match status" value="1"/>
</dbReference>
<evidence type="ECO:0000256" key="8">
    <source>
        <dbReference type="PROSITE-ProRule" id="PRU10141"/>
    </source>
</evidence>
<dbReference type="Gene3D" id="1.10.510.10">
    <property type="entry name" value="Transferase(Phosphotransferase) domain 1"/>
    <property type="match status" value="1"/>
</dbReference>
<evidence type="ECO:0000256" key="1">
    <source>
        <dbReference type="ARBA" id="ARBA00010886"/>
    </source>
</evidence>
<organism evidence="11 12">
    <name type="scientific">Dactylosporangium sucinum</name>
    <dbReference type="NCBI Taxonomy" id="1424081"/>
    <lineage>
        <taxon>Bacteria</taxon>
        <taxon>Bacillati</taxon>
        <taxon>Actinomycetota</taxon>
        <taxon>Actinomycetes</taxon>
        <taxon>Micromonosporales</taxon>
        <taxon>Micromonosporaceae</taxon>
        <taxon>Dactylosporangium</taxon>
    </lineage>
</organism>
<dbReference type="InterPro" id="IPR050660">
    <property type="entry name" value="NEK_Ser/Thr_kinase"/>
</dbReference>
<evidence type="ECO:0000256" key="2">
    <source>
        <dbReference type="ARBA" id="ARBA00012513"/>
    </source>
</evidence>
<reference evidence="11" key="2">
    <citation type="submission" date="2020-09" db="EMBL/GenBank/DDBJ databases">
        <authorList>
            <person name="Sun Q."/>
            <person name="Ohkuma M."/>
        </authorList>
    </citation>
    <scope>NUCLEOTIDE SEQUENCE</scope>
    <source>
        <strain evidence="11">JCM 19831</strain>
    </source>
</reference>
<reference evidence="11" key="1">
    <citation type="journal article" date="2014" name="Int. J. Syst. Evol. Microbiol.">
        <title>Complete genome sequence of Corynebacterium casei LMG S-19264T (=DSM 44701T), isolated from a smear-ripened cheese.</title>
        <authorList>
            <consortium name="US DOE Joint Genome Institute (JGI-PGF)"/>
            <person name="Walter F."/>
            <person name="Albersmeier A."/>
            <person name="Kalinowski J."/>
            <person name="Ruckert C."/>
        </authorList>
    </citation>
    <scope>NUCLEOTIDE SEQUENCE</scope>
    <source>
        <strain evidence="11">JCM 19831</strain>
    </source>
</reference>
<protein>
    <recommendedName>
        <fullName evidence="2">non-specific serine/threonine protein kinase</fullName>
        <ecNumber evidence="2">2.7.11.1</ecNumber>
    </recommendedName>
</protein>
<dbReference type="InterPro" id="IPR008266">
    <property type="entry name" value="Tyr_kinase_AS"/>
</dbReference>
<proteinExistence type="inferred from homology"/>
<evidence type="ECO:0000256" key="7">
    <source>
        <dbReference type="ARBA" id="ARBA00022840"/>
    </source>
</evidence>
<dbReference type="PROSITE" id="PS00109">
    <property type="entry name" value="PROTEIN_KINASE_TYR"/>
    <property type="match status" value="1"/>
</dbReference>
<dbReference type="InterPro" id="IPR008984">
    <property type="entry name" value="SMAD_FHA_dom_sf"/>
</dbReference>
<dbReference type="Gene3D" id="2.60.200.20">
    <property type="match status" value="1"/>
</dbReference>
<dbReference type="PANTHER" id="PTHR43671:SF13">
    <property type="entry name" value="SERINE_THREONINE-PROTEIN KINASE NEK2"/>
    <property type="match status" value="1"/>
</dbReference>
<evidence type="ECO:0000259" key="9">
    <source>
        <dbReference type="PROSITE" id="PS50006"/>
    </source>
</evidence>
<keyword evidence="7 8" id="KW-0067">ATP-binding</keyword>
<gene>
    <name evidence="11" type="ORF">GCM10007977_047470</name>
</gene>
<sequence>MLAPMRPSVQLTIMAGPLSGRTFRFEERTTLILGRADDCSPQLPDDHEHRTVSRHHCLLDINPPDVRIRDFGSLNGTYLNRKKIGQRAEGQSAEEAAGVRFPEHDLADGDEFRLGPTTFHVRVEKPSVTRVLPRCASCGRDVADEIGEHRGDYVCAECRLEPASLVRDALAGAGPGFAGYEVVRELGAGGMGRVYLARNTATGDQVALKVMLPHVAADESDRARFLREIAIGQALRHPHIATLHHTGSAGGAFFFAVEYCAGGSVRELMTRHGGTLPVDLAVPLALQALDALRYAHEQGVVHRDVTPHNILLTDGTEPLVKLADFGLAKAFDQAGLSGLTRTGTAAGKPYFMPYQQIVNFRHAKPAVDVWALAACLYHMLTGAYPRAFPSDRDPWQVVLQTQAVPIRERDPAIPRPLAEVLDTALRDRPEIGFQTAAEFRHALLVRGT</sequence>
<evidence type="ECO:0000313" key="12">
    <source>
        <dbReference type="Proteomes" id="UP000642070"/>
    </source>
</evidence>
<name>A0A917TX60_9ACTN</name>
<evidence type="ECO:0000259" key="10">
    <source>
        <dbReference type="PROSITE" id="PS50011"/>
    </source>
</evidence>
<dbReference type="GO" id="GO:0004674">
    <property type="term" value="F:protein serine/threonine kinase activity"/>
    <property type="evidence" value="ECO:0007669"/>
    <property type="project" value="UniProtKB-EC"/>
</dbReference>
<dbReference type="PROSITE" id="PS50011">
    <property type="entry name" value="PROTEIN_KINASE_DOM"/>
    <property type="match status" value="1"/>
</dbReference>
<dbReference type="InterPro" id="IPR011009">
    <property type="entry name" value="Kinase-like_dom_sf"/>
</dbReference>
<keyword evidence="5 8" id="KW-0547">Nucleotide-binding</keyword>
<dbReference type="EMBL" id="BMPI01000023">
    <property type="protein sequence ID" value="GGM40550.1"/>
    <property type="molecule type" value="Genomic_DNA"/>
</dbReference>
<comment type="similarity">
    <text evidence="1">Belongs to the protein kinase superfamily. NEK Ser/Thr protein kinase family. NIMA subfamily.</text>
</comment>
<dbReference type="SUPFAM" id="SSF49879">
    <property type="entry name" value="SMAD/FHA domain"/>
    <property type="match status" value="1"/>
</dbReference>
<dbReference type="SUPFAM" id="SSF56112">
    <property type="entry name" value="Protein kinase-like (PK-like)"/>
    <property type="match status" value="1"/>
</dbReference>
<dbReference type="AlphaFoldDB" id="A0A917TX60"/>
<evidence type="ECO:0000256" key="3">
    <source>
        <dbReference type="ARBA" id="ARBA00022553"/>
    </source>
</evidence>
<feature type="domain" description="Protein kinase" evidence="10">
    <location>
        <begin position="180"/>
        <end position="444"/>
    </location>
</feature>
<dbReference type="Proteomes" id="UP000642070">
    <property type="component" value="Unassembled WGS sequence"/>
</dbReference>